<dbReference type="AlphaFoldDB" id="A0A1I2KTM6"/>
<dbReference type="InterPro" id="IPR028994">
    <property type="entry name" value="Integrin_alpha_N"/>
</dbReference>
<organism evidence="2 3">
    <name type="scientific">Actinacidiphila alni</name>
    <dbReference type="NCBI Taxonomy" id="380248"/>
    <lineage>
        <taxon>Bacteria</taxon>
        <taxon>Bacillati</taxon>
        <taxon>Actinomycetota</taxon>
        <taxon>Actinomycetes</taxon>
        <taxon>Kitasatosporales</taxon>
        <taxon>Streptomycetaceae</taxon>
        <taxon>Actinacidiphila</taxon>
    </lineage>
</organism>
<dbReference type="OrthoDB" id="99430at2"/>
<proteinExistence type="predicted"/>
<dbReference type="InterPro" id="IPR013517">
    <property type="entry name" value="FG-GAP"/>
</dbReference>
<feature type="non-terminal residue" evidence="2">
    <location>
        <position position="1"/>
    </location>
</feature>
<keyword evidence="3" id="KW-1185">Reference proteome</keyword>
<keyword evidence="1" id="KW-0732">Signal</keyword>
<dbReference type="RefSeq" id="WP_143120677.1">
    <property type="nucleotide sequence ID" value="NZ_FONG01000025.1"/>
</dbReference>
<dbReference type="Gene3D" id="2.115.10.10">
    <property type="entry name" value="Tachylectin 2"/>
    <property type="match status" value="1"/>
</dbReference>
<reference evidence="2 3" key="1">
    <citation type="submission" date="2016-10" db="EMBL/GenBank/DDBJ databases">
        <authorList>
            <person name="de Groot N.N."/>
        </authorList>
    </citation>
    <scope>NUCLEOTIDE SEQUENCE [LARGE SCALE GENOMIC DNA]</scope>
    <source>
        <strain evidence="2 3">CGMCC 4.3510</strain>
    </source>
</reference>
<dbReference type="Pfam" id="PF13517">
    <property type="entry name" value="FG-GAP_3"/>
    <property type="match status" value="1"/>
</dbReference>
<dbReference type="Proteomes" id="UP000199323">
    <property type="component" value="Unassembled WGS sequence"/>
</dbReference>
<dbReference type="SUPFAM" id="SSF69318">
    <property type="entry name" value="Integrin alpha N-terminal domain"/>
    <property type="match status" value="1"/>
</dbReference>
<sequence length="98" mass="10585">TGDGHADLIARDTTGELWLYAGTGKTAAPYARRTPIGPGWNTYTHLLGVGDLHGDGHNDLLATDPTGLWYYEGAGNPQSPFKPRTKISDGWQAYNTLL</sequence>
<evidence type="ECO:0000313" key="3">
    <source>
        <dbReference type="Proteomes" id="UP000199323"/>
    </source>
</evidence>
<gene>
    <name evidence="2" type="ORF">SAMN05216251_1251</name>
</gene>
<evidence type="ECO:0000256" key="1">
    <source>
        <dbReference type="ARBA" id="ARBA00022729"/>
    </source>
</evidence>
<name>A0A1I2KTM6_9ACTN</name>
<evidence type="ECO:0000313" key="2">
    <source>
        <dbReference type="EMBL" id="SFF70275.1"/>
    </source>
</evidence>
<dbReference type="EMBL" id="FONG01000025">
    <property type="protein sequence ID" value="SFF70275.1"/>
    <property type="molecule type" value="Genomic_DNA"/>
</dbReference>
<protein>
    <submittedName>
        <fullName evidence="2">Repeat domain-containing protein</fullName>
    </submittedName>
</protein>
<accession>A0A1I2KTM6</accession>